<accession>A0A1I4ELE4</accession>
<dbReference type="OMA" id="LIKAQPW"/>
<evidence type="ECO:0000313" key="1">
    <source>
        <dbReference type="EMBL" id="GFO51009.1"/>
    </source>
</evidence>
<reference evidence="1 6" key="2">
    <citation type="submission" date="2020-06" db="EMBL/GenBank/DDBJ databases">
        <title>Draft genome sequence of Lactic acid bacteria from Okinawan-style tofu.</title>
        <authorList>
            <person name="Takara I."/>
            <person name="Ikematsu S."/>
        </authorList>
    </citation>
    <scope>NUCLEOTIDE SEQUENCE [LARGE SCALE GENOMIC DNA]</scope>
    <source>
        <strain evidence="1">Lg38</strain>
        <strain evidence="6">lg38</strain>
    </source>
</reference>
<reference evidence="4" key="3">
    <citation type="submission" date="2023-02" db="EMBL/GenBank/DDBJ databases">
        <title>Comparative genomics and fermentation flavor characterization of five lactic acid bacteria reveal flavor biosynthesis metabolic pathways in fermented muskmelon puree.</title>
        <authorList>
            <person name="Yuan L."/>
            <person name="Li M."/>
            <person name="Xu X."/>
            <person name="Lao F."/>
            <person name="Wu J."/>
        </authorList>
    </citation>
    <scope>NUCLEOTIDE SEQUENCE</scope>
    <source>
        <strain evidence="4">Pa-2</strain>
    </source>
</reference>
<organism evidence="3 5">
    <name type="scientific">Lactococcus garvieae</name>
    <dbReference type="NCBI Taxonomy" id="1363"/>
    <lineage>
        <taxon>Bacteria</taxon>
        <taxon>Bacillati</taxon>
        <taxon>Bacillota</taxon>
        <taxon>Bacilli</taxon>
        <taxon>Lactobacillales</taxon>
        <taxon>Streptococcaceae</taxon>
        <taxon>Lactococcus</taxon>
    </lineage>
</organism>
<dbReference type="GeneID" id="61074355"/>
<dbReference type="EMBL" id="BLXU01000001">
    <property type="protein sequence ID" value="GFO51009.1"/>
    <property type="molecule type" value="Genomic_DNA"/>
</dbReference>
<dbReference type="Proteomes" id="UP000504756">
    <property type="component" value="Unassembled WGS sequence"/>
</dbReference>
<dbReference type="EMBL" id="FOTJ01000001">
    <property type="protein sequence ID" value="SFL06558.1"/>
    <property type="molecule type" value="Genomic_DNA"/>
</dbReference>
<reference evidence="2" key="4">
    <citation type="submission" date="2023-04" db="EMBL/GenBank/DDBJ databases">
        <title>Genomic analysis of Lactococcus garvieae isolates.</title>
        <authorList>
            <person name="Zhanghang C."/>
        </authorList>
    </citation>
    <scope>NUCLEOTIDE SEQUENCE</scope>
    <source>
        <strain evidence="2">ZB-1</strain>
    </source>
</reference>
<name>A0A1I4ELE4_9LACT</name>
<gene>
    <name evidence="1" type="ORF">ikelab_02840</name>
    <name evidence="4" type="ORF">PWF74_03630</name>
    <name evidence="2" type="ORF">QHR29_01630</name>
    <name evidence="3" type="ORF">SAMN05216438_10160</name>
</gene>
<evidence type="ECO:0000313" key="2">
    <source>
        <dbReference type="EMBL" id="MDH7959179.1"/>
    </source>
</evidence>
<dbReference type="Proteomes" id="UP001157396">
    <property type="component" value="Unassembled WGS sequence"/>
</dbReference>
<dbReference type="EMBL" id="JARYTV010000001">
    <property type="protein sequence ID" value="MDH7959179.1"/>
    <property type="molecule type" value="Genomic_DNA"/>
</dbReference>
<dbReference type="RefSeq" id="WP_014024701.1">
    <property type="nucleotide sequence ID" value="NZ_AP026069.1"/>
</dbReference>
<evidence type="ECO:0000313" key="3">
    <source>
        <dbReference type="EMBL" id="SFL06558.1"/>
    </source>
</evidence>
<dbReference type="EMBL" id="CP118627">
    <property type="protein sequence ID" value="WEA14610.1"/>
    <property type="molecule type" value="Genomic_DNA"/>
</dbReference>
<protein>
    <submittedName>
        <fullName evidence="3">Uncharacterized protein</fullName>
    </submittedName>
</protein>
<evidence type="ECO:0000313" key="4">
    <source>
        <dbReference type="EMBL" id="WEA14610.1"/>
    </source>
</evidence>
<evidence type="ECO:0000313" key="5">
    <source>
        <dbReference type="Proteomes" id="UP000181969"/>
    </source>
</evidence>
<dbReference type="Proteomes" id="UP000181969">
    <property type="component" value="Unassembled WGS sequence"/>
</dbReference>
<proteinExistence type="predicted"/>
<evidence type="ECO:0000313" key="6">
    <source>
        <dbReference type="Proteomes" id="UP000504756"/>
    </source>
</evidence>
<dbReference type="Proteomes" id="UP001217324">
    <property type="component" value="Chromosome"/>
</dbReference>
<reference evidence="3 5" key="1">
    <citation type="submission" date="2016-10" db="EMBL/GenBank/DDBJ databases">
        <authorList>
            <person name="de Groot N.N."/>
        </authorList>
    </citation>
    <scope>NUCLEOTIDE SEQUENCE [LARGE SCALE GENOMIC DNA]</scope>
    <source>
        <strain evidence="3 5">M79</strain>
    </source>
</reference>
<dbReference type="OrthoDB" id="2881498at2"/>
<dbReference type="AlphaFoldDB" id="A0A1I4ELE4"/>
<sequence>MIIVNVAMMQEKVIQLLEENGFTYKEKKGLKLYFQGPNSNLASDAQTAKRLIKQSSFGSALFFNVEEV</sequence>